<keyword evidence="2" id="KW-1185">Reference proteome</keyword>
<accession>A0ABU1N8B9</accession>
<dbReference type="Proteomes" id="UP001184230">
    <property type="component" value="Unassembled WGS sequence"/>
</dbReference>
<evidence type="ECO:0000313" key="1">
    <source>
        <dbReference type="EMBL" id="MDR6534679.1"/>
    </source>
</evidence>
<proteinExistence type="predicted"/>
<protein>
    <submittedName>
        <fullName evidence="1">Uncharacterized protein</fullName>
    </submittedName>
</protein>
<dbReference type="RefSeq" id="WP_309898062.1">
    <property type="nucleotide sequence ID" value="NZ_JAVDRF010000001.1"/>
</dbReference>
<dbReference type="EMBL" id="JAVDRF010000001">
    <property type="protein sequence ID" value="MDR6534679.1"/>
    <property type="molecule type" value="Genomic_DNA"/>
</dbReference>
<comment type="caution">
    <text evidence="1">The sequence shown here is derived from an EMBL/GenBank/DDBJ whole genome shotgun (WGS) entry which is preliminary data.</text>
</comment>
<name>A0ABU1N8B9_9BURK</name>
<reference evidence="1 2" key="1">
    <citation type="submission" date="2023-07" db="EMBL/GenBank/DDBJ databases">
        <title>Sorghum-associated microbial communities from plants grown in Nebraska, USA.</title>
        <authorList>
            <person name="Schachtman D."/>
        </authorList>
    </citation>
    <scope>NUCLEOTIDE SEQUENCE [LARGE SCALE GENOMIC DNA]</scope>
    <source>
        <strain evidence="1 2">DS1781</strain>
    </source>
</reference>
<sequence>MEASDLRPNALAAGVSLPRVTPARLLAGSHRRAAESGRAHHA</sequence>
<organism evidence="1 2">
    <name type="scientific">Variovorax soli</name>
    <dbReference type="NCBI Taxonomy" id="376815"/>
    <lineage>
        <taxon>Bacteria</taxon>
        <taxon>Pseudomonadati</taxon>
        <taxon>Pseudomonadota</taxon>
        <taxon>Betaproteobacteria</taxon>
        <taxon>Burkholderiales</taxon>
        <taxon>Comamonadaceae</taxon>
        <taxon>Variovorax</taxon>
    </lineage>
</organism>
<evidence type="ECO:0000313" key="2">
    <source>
        <dbReference type="Proteomes" id="UP001184230"/>
    </source>
</evidence>
<gene>
    <name evidence="1" type="ORF">J2739_000439</name>
</gene>